<evidence type="ECO:0000256" key="7">
    <source>
        <dbReference type="ARBA" id="ARBA00022989"/>
    </source>
</evidence>
<dbReference type="EMBL" id="JAQMTU010000037">
    <property type="protein sequence ID" value="MDB9486111.1"/>
    <property type="molecule type" value="Genomic_DNA"/>
</dbReference>
<feature type="transmembrane region" description="Helical" evidence="9">
    <location>
        <begin position="315"/>
        <end position="336"/>
    </location>
</feature>
<reference evidence="10 11" key="1">
    <citation type="submission" date="2023-01" db="EMBL/GenBank/DDBJ databases">
        <title>Genomes from the Australian National Cyanobacteria Reference Collection.</title>
        <authorList>
            <person name="Willis A."/>
            <person name="Lee E.M.F."/>
        </authorList>
    </citation>
    <scope>NUCLEOTIDE SEQUENCE [LARGE SCALE GENOMIC DNA]</scope>
    <source>
        <strain evidence="10 11">CS-537/01</strain>
    </source>
</reference>
<evidence type="ECO:0000256" key="6">
    <source>
        <dbReference type="ARBA" id="ARBA00022692"/>
    </source>
</evidence>
<keyword evidence="4" id="KW-0328">Glycosyltransferase</keyword>
<dbReference type="Gene3D" id="3.90.550.10">
    <property type="entry name" value="Spore Coat Polysaccharide Biosynthesis Protein SpsA, Chain A"/>
    <property type="match status" value="1"/>
</dbReference>
<dbReference type="SUPFAM" id="SSF53448">
    <property type="entry name" value="Nucleotide-diphospho-sugar transferases"/>
    <property type="match status" value="1"/>
</dbReference>
<dbReference type="InterPro" id="IPR029044">
    <property type="entry name" value="Nucleotide-diphossugar_trans"/>
</dbReference>
<evidence type="ECO:0000313" key="11">
    <source>
        <dbReference type="Proteomes" id="UP001212123"/>
    </source>
</evidence>
<evidence type="ECO:0000256" key="1">
    <source>
        <dbReference type="ARBA" id="ARBA00004141"/>
    </source>
</evidence>
<comment type="pathway">
    <text evidence="3">Sphingolipid metabolism.</text>
</comment>
<dbReference type="InterPro" id="IPR017835">
    <property type="entry name" value="Hopen-assoc_HpnI"/>
</dbReference>
<dbReference type="NCBIfam" id="TIGR03472">
    <property type="entry name" value="HpnI"/>
    <property type="match status" value="1"/>
</dbReference>
<feature type="transmembrane region" description="Helical" evidence="9">
    <location>
        <begin position="348"/>
        <end position="369"/>
    </location>
</feature>
<dbReference type="RefSeq" id="WP_271805067.1">
    <property type="nucleotide sequence ID" value="NZ_JAQMTU010000037.1"/>
</dbReference>
<keyword evidence="7 9" id="KW-1133">Transmembrane helix</keyword>
<evidence type="ECO:0000256" key="8">
    <source>
        <dbReference type="ARBA" id="ARBA00023136"/>
    </source>
</evidence>
<comment type="subcellular location">
    <subcellularLocation>
        <location evidence="1">Membrane</location>
        <topology evidence="1">Multi-pass membrane protein</topology>
    </subcellularLocation>
</comment>
<comment type="caution">
    <text evidence="10">The sequence shown here is derived from an EMBL/GenBank/DDBJ whole genome shotgun (WGS) entry which is preliminary data.</text>
</comment>
<dbReference type="InterPro" id="IPR025993">
    <property type="entry name" value="Ceramide_glucosylTrfase"/>
</dbReference>
<comment type="pathway">
    <text evidence="2">Lipid metabolism; sphingolipid metabolism.</text>
</comment>
<accession>A0ABT5A2F4</accession>
<dbReference type="Pfam" id="PF13506">
    <property type="entry name" value="Glyco_transf_21"/>
    <property type="match status" value="1"/>
</dbReference>
<evidence type="ECO:0000256" key="2">
    <source>
        <dbReference type="ARBA" id="ARBA00004760"/>
    </source>
</evidence>
<evidence type="ECO:0000256" key="4">
    <source>
        <dbReference type="ARBA" id="ARBA00022676"/>
    </source>
</evidence>
<name>A0ABT5A2F4_9CYAN</name>
<dbReference type="Proteomes" id="UP001212123">
    <property type="component" value="Unassembled WGS sequence"/>
</dbReference>
<dbReference type="PANTHER" id="PTHR12726:SF0">
    <property type="entry name" value="CERAMIDE GLUCOSYLTRANSFERASE"/>
    <property type="match status" value="1"/>
</dbReference>
<evidence type="ECO:0000256" key="5">
    <source>
        <dbReference type="ARBA" id="ARBA00022679"/>
    </source>
</evidence>
<evidence type="ECO:0000256" key="3">
    <source>
        <dbReference type="ARBA" id="ARBA00004991"/>
    </source>
</evidence>
<protein>
    <submittedName>
        <fullName evidence="10">Bacteriohopanetetrol glucosamine biosynthesis glycosyltransferase HpnI</fullName>
    </submittedName>
</protein>
<keyword evidence="6 9" id="KW-0812">Transmembrane</keyword>
<feature type="transmembrane region" description="Helical" evidence="9">
    <location>
        <begin position="20"/>
        <end position="42"/>
    </location>
</feature>
<evidence type="ECO:0000313" key="10">
    <source>
        <dbReference type="EMBL" id="MDB9486111.1"/>
    </source>
</evidence>
<proteinExistence type="predicted"/>
<organism evidence="10 11">
    <name type="scientific">Dolichospermum circinale CS-537/01</name>
    <dbReference type="NCBI Taxonomy" id="3021739"/>
    <lineage>
        <taxon>Bacteria</taxon>
        <taxon>Bacillati</taxon>
        <taxon>Cyanobacteriota</taxon>
        <taxon>Cyanophyceae</taxon>
        <taxon>Nostocales</taxon>
        <taxon>Aphanizomenonaceae</taxon>
        <taxon>Dolichospermum</taxon>
        <taxon>Dolichospermum circinale</taxon>
    </lineage>
</organism>
<dbReference type="CDD" id="cd02520">
    <property type="entry name" value="Glucosylceramide_synthase"/>
    <property type="match status" value="1"/>
</dbReference>
<gene>
    <name evidence="10" type="primary">hpnI</name>
    <name evidence="10" type="ORF">PN492_06040</name>
</gene>
<keyword evidence="5" id="KW-0808">Transferase</keyword>
<keyword evidence="11" id="KW-1185">Reference proteome</keyword>
<evidence type="ECO:0000256" key="9">
    <source>
        <dbReference type="SAM" id="Phobius"/>
    </source>
</evidence>
<dbReference type="PANTHER" id="PTHR12726">
    <property type="entry name" value="CERAMIDE GLUCOSYLTRANSFERASE"/>
    <property type="match status" value="1"/>
</dbReference>
<sequence>MSIVNSQLSVVLVPDSLPLMLILCLSAILFYTYGVYTAIAFLRNSPPINPEFHPPVTILKPLCGVDKGTYTNLASFCQQDYPQYQIIFCVRSSTDPSIELVDKLKQQFPEIDITLVINDYVLGANLKISNLANAVTIAKYDILLIADSDIRVCSEYLKTVIQPLQDEKIGVVTCLYRSTAQGIATMLEAICTATDFQPSILVSKQLEGIKFALGSTIVIRKTTLVKIGGFAAVADYLADDYQLGYLPTQAGYKIALSHYIVEHALGHSSLLDSINRQIRWARCIRVSRPWGYRGLVFTFGTISSLLLLITSSGSILSWSVVSITLFMRLIMAWIMGVKVLNDAVTKKFFWLIPFADIVRFIIWCCGFFGNTIEWRGTKFKLVKDGKLEMIDY</sequence>
<feature type="transmembrane region" description="Helical" evidence="9">
    <location>
        <begin position="290"/>
        <end position="309"/>
    </location>
</feature>
<keyword evidence="8 9" id="KW-0472">Membrane</keyword>